<gene>
    <name evidence="1" type="ORF">CE91St55_45870</name>
</gene>
<proteinExistence type="predicted"/>
<name>A0A413WVG9_9FIRM</name>
<dbReference type="Proteomes" id="UP001055091">
    <property type="component" value="Unassembled WGS sequence"/>
</dbReference>
<organism evidence="1 2">
    <name type="scientific">Hungatella hathewayi</name>
    <dbReference type="NCBI Taxonomy" id="154046"/>
    <lineage>
        <taxon>Bacteria</taxon>
        <taxon>Bacillati</taxon>
        <taxon>Bacillota</taxon>
        <taxon>Clostridia</taxon>
        <taxon>Lachnospirales</taxon>
        <taxon>Lachnospiraceae</taxon>
        <taxon>Hungatella</taxon>
    </lineage>
</organism>
<dbReference type="AlphaFoldDB" id="A0A413WVG9"/>
<comment type="caution">
    <text evidence="1">The sequence shown here is derived from an EMBL/GenBank/DDBJ whole genome shotgun (WGS) entry which is preliminary data.</text>
</comment>
<evidence type="ECO:0000313" key="2">
    <source>
        <dbReference type="Proteomes" id="UP001055091"/>
    </source>
</evidence>
<reference evidence="1" key="1">
    <citation type="submission" date="2022-01" db="EMBL/GenBank/DDBJ databases">
        <title>Novel bile acid biosynthetic pathways are enriched in the microbiome of centenarians.</title>
        <authorList>
            <person name="Sato Y."/>
            <person name="Atarashi K."/>
            <person name="Plichta R.D."/>
            <person name="Arai Y."/>
            <person name="Sasajima S."/>
            <person name="Kearney M.S."/>
            <person name="Suda W."/>
            <person name="Takeshita K."/>
            <person name="Sasaki T."/>
            <person name="Okamoto S."/>
            <person name="Skelly N.A."/>
            <person name="Okamura Y."/>
            <person name="Vlamakis H."/>
            <person name="Li Y."/>
            <person name="Tanoue T."/>
            <person name="Takei H."/>
            <person name="Nittono H."/>
            <person name="Narushima S."/>
            <person name="Irie J."/>
            <person name="Itoh H."/>
            <person name="Moriya K."/>
            <person name="Sugiura Y."/>
            <person name="Suematsu M."/>
            <person name="Moritoki N."/>
            <person name="Shibata S."/>
            <person name="Littman R.D."/>
            <person name="Fischbach A.M."/>
            <person name="Uwamino Y."/>
            <person name="Inoue T."/>
            <person name="Honda A."/>
            <person name="Hattori M."/>
            <person name="Murai T."/>
            <person name="Xavier J.R."/>
            <person name="Hirose N."/>
            <person name="Honda K."/>
        </authorList>
    </citation>
    <scope>NUCLEOTIDE SEQUENCE</scope>
    <source>
        <strain evidence="1">CE91-St55</strain>
    </source>
</reference>
<evidence type="ECO:0000313" key="1">
    <source>
        <dbReference type="EMBL" id="GKH02606.1"/>
    </source>
</evidence>
<dbReference type="GeneID" id="93148744"/>
<accession>A0A413WVG9</accession>
<dbReference type="EMBL" id="BQNJ01000002">
    <property type="protein sequence ID" value="GKH02606.1"/>
    <property type="molecule type" value="Genomic_DNA"/>
</dbReference>
<dbReference type="RefSeq" id="WP_006776883.1">
    <property type="nucleotide sequence ID" value="NZ_BQNJ01000002.1"/>
</dbReference>
<dbReference type="InterPro" id="IPR046500">
    <property type="entry name" value="DUF6678"/>
</dbReference>
<dbReference type="Pfam" id="PF20383">
    <property type="entry name" value="DUF6678"/>
    <property type="match status" value="1"/>
</dbReference>
<sequence length="230" mass="27246">METDGKTLPDISFNDIDFGSGIRQNDGMLSVLWPDGVCLKLQKDWAYSLTVERDGYIFTRQRFKKKDNQLLIWVERLAKDISNGRYKTKKTEKEIILDIITQRNLASFMNNTKWRELRTGMLNEMPFVPPYEYKTLFDDSDYISEDYVQHLIKNEGPSCLCSLDEESFNFLNYKAIEWLKVRPCFFTEEGGQLVKKKVWYDCEKEFTEILKKYSIPFELQNGVYTIYGYK</sequence>
<protein>
    <submittedName>
        <fullName evidence="1">Uncharacterized protein</fullName>
    </submittedName>
</protein>